<dbReference type="Gramene" id="Kaladp0026s0070.1.v1.1">
    <property type="protein sequence ID" value="Kaladp0026s0070.1.v1.1.CDS.1"/>
    <property type="gene ID" value="Kaladp0026s0070.v1.1"/>
</dbReference>
<dbReference type="Proteomes" id="UP000594263">
    <property type="component" value="Unplaced"/>
</dbReference>
<keyword evidence="2" id="KW-1185">Reference proteome</keyword>
<name>A0A7N0T8W6_KALFE</name>
<protein>
    <submittedName>
        <fullName evidence="1">Uncharacterized protein</fullName>
    </submittedName>
</protein>
<dbReference type="EnsemblPlants" id="Kaladp0026s0070.1.v1.1">
    <property type="protein sequence ID" value="Kaladp0026s0070.1.v1.1.CDS.1"/>
    <property type="gene ID" value="Kaladp0026s0070.v1.1"/>
</dbReference>
<proteinExistence type="predicted"/>
<sequence>MRHFQKLRDPTLVQVRLRSGLSGHRPMHSSPGHEPFQLQHGIHSYPILLHLEAILVVQIVLQSSRIAIVGSAAN</sequence>
<evidence type="ECO:0000313" key="1">
    <source>
        <dbReference type="EnsemblPlants" id="Kaladp0026s0070.1.v1.1.CDS.1"/>
    </source>
</evidence>
<organism evidence="1 2">
    <name type="scientific">Kalanchoe fedtschenkoi</name>
    <name type="common">Lavender scallops</name>
    <name type="synonym">South American air plant</name>
    <dbReference type="NCBI Taxonomy" id="63787"/>
    <lineage>
        <taxon>Eukaryota</taxon>
        <taxon>Viridiplantae</taxon>
        <taxon>Streptophyta</taxon>
        <taxon>Embryophyta</taxon>
        <taxon>Tracheophyta</taxon>
        <taxon>Spermatophyta</taxon>
        <taxon>Magnoliopsida</taxon>
        <taxon>eudicotyledons</taxon>
        <taxon>Gunneridae</taxon>
        <taxon>Pentapetalae</taxon>
        <taxon>Saxifragales</taxon>
        <taxon>Crassulaceae</taxon>
        <taxon>Kalanchoe</taxon>
    </lineage>
</organism>
<dbReference type="AlphaFoldDB" id="A0A7N0T8W6"/>
<reference evidence="1" key="1">
    <citation type="submission" date="2021-01" db="UniProtKB">
        <authorList>
            <consortium name="EnsemblPlants"/>
        </authorList>
    </citation>
    <scope>IDENTIFICATION</scope>
</reference>
<accession>A0A7N0T8W6</accession>
<evidence type="ECO:0000313" key="2">
    <source>
        <dbReference type="Proteomes" id="UP000594263"/>
    </source>
</evidence>